<feature type="domain" description="Calcineurin-like phosphoesterase" evidence="3">
    <location>
        <begin position="4"/>
        <end position="198"/>
    </location>
</feature>
<dbReference type="GO" id="GO:0030288">
    <property type="term" value="C:outer membrane-bounded periplasmic space"/>
    <property type="evidence" value="ECO:0007669"/>
    <property type="project" value="TreeGrafter"/>
</dbReference>
<dbReference type="SUPFAM" id="SSF56300">
    <property type="entry name" value="Metallo-dependent phosphatases"/>
    <property type="match status" value="1"/>
</dbReference>
<evidence type="ECO:0000259" key="4">
    <source>
        <dbReference type="Pfam" id="PF02872"/>
    </source>
</evidence>
<dbReference type="GO" id="GO:0046872">
    <property type="term" value="F:metal ion binding"/>
    <property type="evidence" value="ECO:0007669"/>
    <property type="project" value="InterPro"/>
</dbReference>
<dbReference type="EMBL" id="VTEV01000006">
    <property type="protein sequence ID" value="TYS66998.1"/>
    <property type="molecule type" value="Genomic_DNA"/>
</dbReference>
<sequence>MQQIRILHTNDIHSHFDAYPKLATFLKEQASTQPSALVDIGDNMDRFHPITEATSGKANTKLLNMLHYDYATFGNNEGITLDYQGLSKLYEDAEFPVLAANLFEENGDYPDWVKPYDVKSMGNVKVAFIGVTVFYQHFYSLLGWKIDDPFNILEKHLPVLKEKANIIVVLSHLGISDDEEMARRFPDIDVILGGHTHHVLPEGRRIGNTLICGAGKYGQYIGQVDIAYDKDSKSLIQSTAKLFKLELYEPDQQLTECIKDMEAVAEKHLNKIVGSIEESLPVEWFAPSIFPDFLAEKLREWCQADIGMVNAGVLLDGLAKGEVTFGMLHRICPHPINPCRVTLTGEELREVVQQALHPDMVNLRVKGLGFRGEVMGRMAFSGVRFDTEVIKDGSVQVTDIYIGAKRLNATDHVTIGTIDMFTFGRMYPSIIRAKEKKFFLPELLRDVLAHSFSNN</sequence>
<protein>
    <submittedName>
        <fullName evidence="5">Bifunctional metallophosphatase/5'-nucleotidase</fullName>
    </submittedName>
</protein>
<dbReference type="InterPro" id="IPR006146">
    <property type="entry name" value="5'-Nucleotdase_CS"/>
</dbReference>
<keyword evidence="2" id="KW-0547">Nucleotide-binding</keyword>
<dbReference type="GO" id="GO:0009166">
    <property type="term" value="P:nucleotide catabolic process"/>
    <property type="evidence" value="ECO:0007669"/>
    <property type="project" value="InterPro"/>
</dbReference>
<dbReference type="PRINTS" id="PR01607">
    <property type="entry name" value="APYRASEFAMLY"/>
</dbReference>
<dbReference type="GO" id="GO:0000166">
    <property type="term" value="F:nucleotide binding"/>
    <property type="evidence" value="ECO:0007669"/>
    <property type="project" value="UniProtKB-KW"/>
</dbReference>
<dbReference type="PROSITE" id="PS00785">
    <property type="entry name" value="5_NUCLEOTIDASE_1"/>
    <property type="match status" value="1"/>
</dbReference>
<evidence type="ECO:0000256" key="2">
    <source>
        <dbReference type="RuleBase" id="RU362119"/>
    </source>
</evidence>
<feature type="domain" description="5'-Nucleotidase C-terminal" evidence="4">
    <location>
        <begin position="284"/>
        <end position="412"/>
    </location>
</feature>
<dbReference type="InterPro" id="IPR011240">
    <property type="entry name" value="Pesterase_YunD"/>
</dbReference>
<dbReference type="OrthoDB" id="9793179at2"/>
<evidence type="ECO:0000256" key="1">
    <source>
        <dbReference type="ARBA" id="ARBA00022729"/>
    </source>
</evidence>
<dbReference type="InterPro" id="IPR008334">
    <property type="entry name" value="5'-Nucleotdase_C"/>
</dbReference>
<dbReference type="PIRSF" id="PIRSF036361">
    <property type="entry name" value="YunD"/>
    <property type="match status" value="1"/>
</dbReference>
<dbReference type="GO" id="GO:0008768">
    <property type="term" value="F:UDP-sugar diphosphatase activity"/>
    <property type="evidence" value="ECO:0007669"/>
    <property type="project" value="TreeGrafter"/>
</dbReference>
<keyword evidence="1" id="KW-0732">Signal</keyword>
<dbReference type="Pfam" id="PF02872">
    <property type="entry name" value="5_nucleotid_C"/>
    <property type="match status" value="1"/>
</dbReference>
<dbReference type="STRING" id="79883.GCA_001636495_01255"/>
<dbReference type="InterPro" id="IPR036907">
    <property type="entry name" value="5'-Nucleotdase_C_sf"/>
</dbReference>
<dbReference type="PANTHER" id="PTHR11575:SF23">
    <property type="entry name" value="5-NUCLEOTIDASE FAMILY PROTEIN"/>
    <property type="match status" value="1"/>
</dbReference>
<dbReference type="Pfam" id="PF00149">
    <property type="entry name" value="Metallophos"/>
    <property type="match status" value="1"/>
</dbReference>
<keyword evidence="2" id="KW-0378">Hydrolase</keyword>
<dbReference type="Gene3D" id="3.60.21.10">
    <property type="match status" value="1"/>
</dbReference>
<dbReference type="InterPro" id="IPR006179">
    <property type="entry name" value="5_nucleotidase/apyrase"/>
</dbReference>
<organism evidence="5 6">
    <name type="scientific">Sutcliffiella horikoshii</name>
    <dbReference type="NCBI Taxonomy" id="79883"/>
    <lineage>
        <taxon>Bacteria</taxon>
        <taxon>Bacillati</taxon>
        <taxon>Bacillota</taxon>
        <taxon>Bacilli</taxon>
        <taxon>Bacillales</taxon>
        <taxon>Bacillaceae</taxon>
        <taxon>Sutcliffiella</taxon>
    </lineage>
</organism>
<comment type="caution">
    <text evidence="5">The sequence shown here is derived from an EMBL/GenBank/DDBJ whole genome shotgun (WGS) entry which is preliminary data.</text>
</comment>
<proteinExistence type="inferred from homology"/>
<evidence type="ECO:0000259" key="3">
    <source>
        <dbReference type="Pfam" id="PF00149"/>
    </source>
</evidence>
<dbReference type="InterPro" id="IPR004843">
    <property type="entry name" value="Calcineurin-like_PHP"/>
</dbReference>
<gene>
    <name evidence="5" type="ORF">FZC76_15825</name>
</gene>
<dbReference type="GO" id="GO:0008253">
    <property type="term" value="F:5'-nucleotidase activity"/>
    <property type="evidence" value="ECO:0007669"/>
    <property type="project" value="TreeGrafter"/>
</dbReference>
<evidence type="ECO:0000313" key="6">
    <source>
        <dbReference type="Proteomes" id="UP000322524"/>
    </source>
</evidence>
<dbReference type="RefSeq" id="WP_148989144.1">
    <property type="nucleotide sequence ID" value="NZ_VTEV01000006.1"/>
</dbReference>
<reference evidence="5 6" key="1">
    <citation type="submission" date="2019-08" db="EMBL/GenBank/DDBJ databases">
        <title>Bacillus genomes from the desert of Cuatro Cienegas, Coahuila.</title>
        <authorList>
            <person name="Olmedo-Alvarez G."/>
        </authorList>
    </citation>
    <scope>NUCLEOTIDE SEQUENCE [LARGE SCALE GENOMIC DNA]</scope>
    <source>
        <strain evidence="5 6">CH28_1T</strain>
    </source>
</reference>
<evidence type="ECO:0000313" key="5">
    <source>
        <dbReference type="EMBL" id="TYS66998.1"/>
    </source>
</evidence>
<dbReference type="InterPro" id="IPR029052">
    <property type="entry name" value="Metallo-depent_PP-like"/>
</dbReference>
<name>A0A5D4SXI2_9BACI</name>
<dbReference type="Proteomes" id="UP000322524">
    <property type="component" value="Unassembled WGS sequence"/>
</dbReference>
<accession>A0A5D4SXI2</accession>
<dbReference type="SUPFAM" id="SSF55816">
    <property type="entry name" value="5'-nucleotidase (syn. UDP-sugar hydrolase), C-terminal domain"/>
    <property type="match status" value="1"/>
</dbReference>
<dbReference type="PANTHER" id="PTHR11575">
    <property type="entry name" value="5'-NUCLEOTIDASE-RELATED"/>
    <property type="match status" value="1"/>
</dbReference>
<comment type="similarity">
    <text evidence="2">Belongs to the 5'-nucleotidase family.</text>
</comment>
<dbReference type="CDD" id="cd00845">
    <property type="entry name" value="MPP_UshA_N_like"/>
    <property type="match status" value="1"/>
</dbReference>
<dbReference type="Gene3D" id="3.90.780.10">
    <property type="entry name" value="5'-Nucleotidase, C-terminal domain"/>
    <property type="match status" value="1"/>
</dbReference>
<dbReference type="AlphaFoldDB" id="A0A5D4SXI2"/>